<keyword evidence="1" id="KW-0343">GTPase activation</keyword>
<feature type="region of interest" description="Disordered" evidence="6">
    <location>
        <begin position="396"/>
        <end position="467"/>
    </location>
</feature>
<dbReference type="GO" id="GO:0008270">
    <property type="term" value="F:zinc ion binding"/>
    <property type="evidence" value="ECO:0007669"/>
    <property type="project" value="UniProtKB-KW"/>
</dbReference>
<sequence>MVQMTAADQAVVKALPGNTICCDCGMKSPQWASVSFGNVFCLECSGVHRSLGVHISFVRSIAMDSWTDKQLALMKNGGNNKCNDYLKKHGIDARTPIKQKYESSAAQLYKEVLKARVEGRPEPTELPKPAPKPASSFGSTGSLGASGGGGGDPNGMERLAGETDQQYIARQTRLREEARARMASKFGGSGMGGVGSGGGGGGRMQGIGSDPSYNPNGGYGGGGDLGVDSLVSGFGSFATSMKNTVSSTISSTLTEDNLRAVKSTGASFWGSLTAGVSTVATTLTKPQEDDGLAQLQREVASHKPTQSKYTGFGGGQTGFSDNPSRPSVSAPAPTPSQGMMQLPNSGGGGGTLQEAPGLPHEDRNGIERLTGESDEQYIMRQTRLRDEARARMAAKFGGGGMSSASSSSAPAVPRTAPSSGNSPFTAAPAAAAAPGYQSAPSSGNRPTKISTPAKPMNSDDFFSTFGT</sequence>
<keyword evidence="4" id="KW-0862">Zinc</keyword>
<feature type="compositionally biased region" description="Gly residues" evidence="6">
    <location>
        <begin position="144"/>
        <end position="153"/>
    </location>
</feature>
<reference evidence="8" key="1">
    <citation type="submission" date="2021-01" db="EMBL/GenBank/DDBJ databases">
        <authorList>
            <person name="Corre E."/>
            <person name="Pelletier E."/>
            <person name="Niang G."/>
            <person name="Scheremetjew M."/>
            <person name="Finn R."/>
            <person name="Kale V."/>
            <person name="Holt S."/>
            <person name="Cochrane G."/>
            <person name="Meng A."/>
            <person name="Brown T."/>
            <person name="Cohen L."/>
        </authorList>
    </citation>
    <scope>NUCLEOTIDE SEQUENCE</scope>
    <source>
        <strain evidence="8">CCMP127</strain>
    </source>
</reference>
<dbReference type="Gene3D" id="1.10.220.150">
    <property type="entry name" value="Arf GTPase activating protein"/>
    <property type="match status" value="1"/>
</dbReference>
<evidence type="ECO:0000256" key="3">
    <source>
        <dbReference type="ARBA" id="ARBA00022771"/>
    </source>
</evidence>
<dbReference type="AlphaFoldDB" id="A0A7S3P2L1"/>
<evidence type="ECO:0000313" key="8">
    <source>
        <dbReference type="EMBL" id="CAE0402067.1"/>
    </source>
</evidence>
<dbReference type="EMBL" id="HBIM01000411">
    <property type="protein sequence ID" value="CAE0402067.1"/>
    <property type="molecule type" value="Transcribed_RNA"/>
</dbReference>
<evidence type="ECO:0000256" key="2">
    <source>
        <dbReference type="ARBA" id="ARBA00022723"/>
    </source>
</evidence>
<feature type="domain" description="Arf-GAP" evidence="7">
    <location>
        <begin position="1"/>
        <end position="122"/>
    </location>
</feature>
<feature type="compositionally biased region" description="Polar residues" evidence="6">
    <location>
        <begin position="318"/>
        <end position="327"/>
    </location>
</feature>
<evidence type="ECO:0000256" key="6">
    <source>
        <dbReference type="SAM" id="MobiDB-lite"/>
    </source>
</evidence>
<protein>
    <recommendedName>
        <fullName evidence="7">Arf-GAP domain-containing protein</fullName>
    </recommendedName>
</protein>
<evidence type="ECO:0000256" key="5">
    <source>
        <dbReference type="PROSITE-ProRule" id="PRU00288"/>
    </source>
</evidence>
<organism evidence="8">
    <name type="scientific">Amphora coffeiformis</name>
    <dbReference type="NCBI Taxonomy" id="265554"/>
    <lineage>
        <taxon>Eukaryota</taxon>
        <taxon>Sar</taxon>
        <taxon>Stramenopiles</taxon>
        <taxon>Ochrophyta</taxon>
        <taxon>Bacillariophyta</taxon>
        <taxon>Bacillariophyceae</taxon>
        <taxon>Bacillariophycidae</taxon>
        <taxon>Thalassiophysales</taxon>
        <taxon>Catenulaceae</taxon>
        <taxon>Amphora</taxon>
    </lineage>
</organism>
<feature type="compositionally biased region" description="Low complexity" evidence="6">
    <location>
        <begin position="206"/>
        <end position="215"/>
    </location>
</feature>
<keyword evidence="3 5" id="KW-0863">Zinc-finger</keyword>
<proteinExistence type="predicted"/>
<gene>
    <name evidence="8" type="ORF">ACOF00016_LOCUS362</name>
</gene>
<evidence type="ECO:0000256" key="4">
    <source>
        <dbReference type="ARBA" id="ARBA00022833"/>
    </source>
</evidence>
<dbReference type="CDD" id="cd08830">
    <property type="entry name" value="ArfGap_ArfGap1"/>
    <property type="match status" value="1"/>
</dbReference>
<feature type="region of interest" description="Disordered" evidence="6">
    <location>
        <begin position="117"/>
        <end position="165"/>
    </location>
</feature>
<dbReference type="InterPro" id="IPR038508">
    <property type="entry name" value="ArfGAP_dom_sf"/>
</dbReference>
<dbReference type="PRINTS" id="PR00405">
    <property type="entry name" value="REVINTRACTNG"/>
</dbReference>
<dbReference type="PANTHER" id="PTHR45686:SF4">
    <property type="entry name" value="ADP-RIBOSYLATION FACTOR GTPASE ACTIVATING PROTEIN 3, ISOFORM H"/>
    <property type="match status" value="1"/>
</dbReference>
<dbReference type="PROSITE" id="PS50115">
    <property type="entry name" value="ARFGAP"/>
    <property type="match status" value="1"/>
</dbReference>
<dbReference type="InterPro" id="IPR037278">
    <property type="entry name" value="ARFGAP/RecO"/>
</dbReference>
<name>A0A7S3P2L1_9STRA</name>
<feature type="compositionally biased region" description="Polar residues" evidence="6">
    <location>
        <begin position="335"/>
        <end position="344"/>
    </location>
</feature>
<feature type="compositionally biased region" description="Gly residues" evidence="6">
    <location>
        <begin position="187"/>
        <end position="205"/>
    </location>
</feature>
<accession>A0A7S3P2L1</accession>
<feature type="compositionally biased region" description="Low complexity" evidence="6">
    <location>
        <begin position="402"/>
        <end position="442"/>
    </location>
</feature>
<dbReference type="SUPFAM" id="SSF57863">
    <property type="entry name" value="ArfGap/RecO-like zinc finger"/>
    <property type="match status" value="1"/>
</dbReference>
<dbReference type="InterPro" id="IPR001164">
    <property type="entry name" value="ArfGAP_dom"/>
</dbReference>
<evidence type="ECO:0000259" key="7">
    <source>
        <dbReference type="PROSITE" id="PS50115"/>
    </source>
</evidence>
<evidence type="ECO:0000256" key="1">
    <source>
        <dbReference type="ARBA" id="ARBA00022468"/>
    </source>
</evidence>
<dbReference type="Pfam" id="PF01412">
    <property type="entry name" value="ArfGap"/>
    <property type="match status" value="1"/>
</dbReference>
<dbReference type="GO" id="GO:0005096">
    <property type="term" value="F:GTPase activator activity"/>
    <property type="evidence" value="ECO:0007669"/>
    <property type="project" value="UniProtKB-KW"/>
</dbReference>
<dbReference type="SMART" id="SM00105">
    <property type="entry name" value="ArfGap"/>
    <property type="match status" value="1"/>
</dbReference>
<dbReference type="GO" id="GO:0048205">
    <property type="term" value="P:COPI coating of Golgi vesicle"/>
    <property type="evidence" value="ECO:0007669"/>
    <property type="project" value="TreeGrafter"/>
</dbReference>
<feature type="region of interest" description="Disordered" evidence="6">
    <location>
        <begin position="299"/>
        <end position="365"/>
    </location>
</feature>
<keyword evidence="2" id="KW-0479">Metal-binding</keyword>
<dbReference type="GO" id="GO:0000139">
    <property type="term" value="C:Golgi membrane"/>
    <property type="evidence" value="ECO:0007669"/>
    <property type="project" value="GOC"/>
</dbReference>
<feature type="region of interest" description="Disordered" evidence="6">
    <location>
        <begin position="183"/>
        <end position="215"/>
    </location>
</feature>
<dbReference type="PANTHER" id="PTHR45686">
    <property type="entry name" value="ADP-RIBOSYLATION FACTOR GTPASE ACTIVATING PROTEIN 3, ISOFORM H-RELATED"/>
    <property type="match status" value="1"/>
</dbReference>